<dbReference type="Proteomes" id="UP001174908">
    <property type="component" value="Unassembled WGS sequence"/>
</dbReference>
<accession>A0ABT7N597</accession>
<dbReference type="EMBL" id="JASZYV010000001">
    <property type="protein sequence ID" value="MDM0043108.1"/>
    <property type="molecule type" value="Genomic_DNA"/>
</dbReference>
<evidence type="ECO:0000256" key="1">
    <source>
        <dbReference type="SAM" id="SignalP"/>
    </source>
</evidence>
<evidence type="ECO:0000313" key="2">
    <source>
        <dbReference type="EMBL" id="MDM0043108.1"/>
    </source>
</evidence>
<keyword evidence="1" id="KW-0732">Signal</keyword>
<protein>
    <submittedName>
        <fullName evidence="2">Uncharacterized protein</fullName>
    </submittedName>
</protein>
<organism evidence="2 3">
    <name type="scientific">Variovorax dokdonensis</name>
    <dbReference type="NCBI Taxonomy" id="344883"/>
    <lineage>
        <taxon>Bacteria</taxon>
        <taxon>Pseudomonadati</taxon>
        <taxon>Pseudomonadota</taxon>
        <taxon>Betaproteobacteria</taxon>
        <taxon>Burkholderiales</taxon>
        <taxon>Comamonadaceae</taxon>
        <taxon>Variovorax</taxon>
    </lineage>
</organism>
<keyword evidence="3" id="KW-1185">Reference proteome</keyword>
<dbReference type="RefSeq" id="WP_286658232.1">
    <property type="nucleotide sequence ID" value="NZ_JASZYV010000001.1"/>
</dbReference>
<gene>
    <name evidence="2" type="ORF">QTH91_01310</name>
</gene>
<evidence type="ECO:0000313" key="3">
    <source>
        <dbReference type="Proteomes" id="UP001174908"/>
    </source>
</evidence>
<feature type="chain" id="PRO_5046627131" evidence="1">
    <location>
        <begin position="22"/>
        <end position="168"/>
    </location>
</feature>
<sequence>MRALARWLGLASLSAPLTCLAQAPLSQVWINPGFYSVHFDRNAGLEDANYGIGIEWPLTDMLSFTAGGYRNSERMTSHYVGMYVMPLEWKGFRFGVAVGGFDGYPRMNDGGWFPAVVPVVSYEHGRLGLNVGFIPEYKDRLNGAITFQLKFRFEAPPSAGAVAAQTSP</sequence>
<dbReference type="Gene3D" id="2.40.160.20">
    <property type="match status" value="1"/>
</dbReference>
<feature type="signal peptide" evidence="1">
    <location>
        <begin position="1"/>
        <end position="21"/>
    </location>
</feature>
<reference evidence="2" key="1">
    <citation type="submission" date="2023-06" db="EMBL/GenBank/DDBJ databases">
        <authorList>
            <person name="Jiang Y."/>
            <person name="Liu Q."/>
        </authorList>
    </citation>
    <scope>NUCLEOTIDE SEQUENCE</scope>
    <source>
        <strain evidence="2">CGMCC 1.12089</strain>
    </source>
</reference>
<proteinExistence type="predicted"/>
<comment type="caution">
    <text evidence="2">The sequence shown here is derived from an EMBL/GenBank/DDBJ whole genome shotgun (WGS) entry which is preliminary data.</text>
</comment>
<name>A0ABT7N597_9BURK</name>